<name>A0ACA9RBU2_9GLOM</name>
<evidence type="ECO:0000313" key="1">
    <source>
        <dbReference type="EMBL" id="CAG8786195.1"/>
    </source>
</evidence>
<protein>
    <submittedName>
        <fullName evidence="1">14082_t:CDS:1</fullName>
    </submittedName>
</protein>
<reference evidence="1" key="1">
    <citation type="submission" date="2021-06" db="EMBL/GenBank/DDBJ databases">
        <authorList>
            <person name="Kallberg Y."/>
            <person name="Tangrot J."/>
            <person name="Rosling A."/>
        </authorList>
    </citation>
    <scope>NUCLEOTIDE SEQUENCE</scope>
    <source>
        <strain evidence="1">28 12/20/2015</strain>
    </source>
</reference>
<feature type="non-terminal residue" evidence="1">
    <location>
        <position position="72"/>
    </location>
</feature>
<gene>
    <name evidence="1" type="ORF">SPELUC_LOCUS16815</name>
</gene>
<evidence type="ECO:0000313" key="2">
    <source>
        <dbReference type="Proteomes" id="UP000789366"/>
    </source>
</evidence>
<comment type="caution">
    <text evidence="1">The sequence shown here is derived from an EMBL/GenBank/DDBJ whole genome shotgun (WGS) entry which is preliminary data.</text>
</comment>
<keyword evidence="2" id="KW-1185">Reference proteome</keyword>
<sequence length="72" mass="8426">METKNNDINLVLILEPESEEDMYFIKDSQDQDLTSCVFLDMIDGCIQRCSNKTERQRPLTQLVGTWEIDKDI</sequence>
<proteinExistence type="predicted"/>
<accession>A0ACA9RBU2</accession>
<dbReference type="EMBL" id="CAJVPW010064683">
    <property type="protein sequence ID" value="CAG8786195.1"/>
    <property type="molecule type" value="Genomic_DNA"/>
</dbReference>
<organism evidence="1 2">
    <name type="scientific">Cetraspora pellucida</name>
    <dbReference type="NCBI Taxonomy" id="1433469"/>
    <lineage>
        <taxon>Eukaryota</taxon>
        <taxon>Fungi</taxon>
        <taxon>Fungi incertae sedis</taxon>
        <taxon>Mucoromycota</taxon>
        <taxon>Glomeromycotina</taxon>
        <taxon>Glomeromycetes</taxon>
        <taxon>Diversisporales</taxon>
        <taxon>Gigasporaceae</taxon>
        <taxon>Cetraspora</taxon>
    </lineage>
</organism>
<dbReference type="Proteomes" id="UP000789366">
    <property type="component" value="Unassembled WGS sequence"/>
</dbReference>